<keyword evidence="8" id="KW-1185">Reference proteome</keyword>
<organism evidence="7 8">
    <name type="scientific">Adlercreutzia faecimuris</name>
    <dbReference type="NCBI Taxonomy" id="2897341"/>
    <lineage>
        <taxon>Bacteria</taxon>
        <taxon>Bacillati</taxon>
        <taxon>Actinomycetota</taxon>
        <taxon>Coriobacteriia</taxon>
        <taxon>Eggerthellales</taxon>
        <taxon>Eggerthellaceae</taxon>
        <taxon>Adlercreutzia</taxon>
    </lineage>
</organism>
<dbReference type="InterPro" id="IPR013525">
    <property type="entry name" value="ABC2_TM"/>
</dbReference>
<evidence type="ECO:0000313" key="7">
    <source>
        <dbReference type="EMBL" id="MCI2242859.1"/>
    </source>
</evidence>
<keyword evidence="4 5" id="KW-0472">Membrane</keyword>
<feature type="domain" description="ABC-2 type transporter transmembrane" evidence="6">
    <location>
        <begin position="65"/>
        <end position="214"/>
    </location>
</feature>
<feature type="transmembrane region" description="Helical" evidence="5">
    <location>
        <begin position="168"/>
        <end position="188"/>
    </location>
</feature>
<gene>
    <name evidence="7" type="ORF">LPT13_10930</name>
</gene>
<comment type="caution">
    <text evidence="7">The sequence shown here is derived from an EMBL/GenBank/DDBJ whole genome shotgun (WGS) entry which is preliminary data.</text>
</comment>
<evidence type="ECO:0000256" key="1">
    <source>
        <dbReference type="ARBA" id="ARBA00004141"/>
    </source>
</evidence>
<sequence length="249" mass="25950">MAASLRKLGALLDKDARDLLKNPTMVVAVILPAAMILLYHFVYREPLAVADGDPAVRVLIDGLFLASALCLSVGMVVSMTLIYGIAEEKEKHTLRTLMLANVSAGQVALAKGIVCLATTLVVGALCFALTGVGWGMFPAFIALTALGAVPVILLGLVLGLASRDQMTAGLYGTPILLLCLVPMFAPIAPEAEAVAAYTPLGGVCELLRLLLEGSLTPEAAALPLAVTAAWIAVGAVAFKLLYRRLAQDN</sequence>
<feature type="transmembrane region" description="Helical" evidence="5">
    <location>
        <begin position="107"/>
        <end position="130"/>
    </location>
</feature>
<evidence type="ECO:0000313" key="8">
    <source>
        <dbReference type="Proteomes" id="UP001430755"/>
    </source>
</evidence>
<evidence type="ECO:0000256" key="5">
    <source>
        <dbReference type="SAM" id="Phobius"/>
    </source>
</evidence>
<feature type="transmembrane region" description="Helical" evidence="5">
    <location>
        <begin position="63"/>
        <end position="86"/>
    </location>
</feature>
<proteinExistence type="predicted"/>
<dbReference type="EMBL" id="JAJMLW010000004">
    <property type="protein sequence ID" value="MCI2242859.1"/>
    <property type="molecule type" value="Genomic_DNA"/>
</dbReference>
<evidence type="ECO:0000256" key="2">
    <source>
        <dbReference type="ARBA" id="ARBA00022692"/>
    </source>
</evidence>
<dbReference type="Proteomes" id="UP001430755">
    <property type="component" value="Unassembled WGS sequence"/>
</dbReference>
<comment type="subcellular location">
    <subcellularLocation>
        <location evidence="1">Membrane</location>
        <topology evidence="1">Multi-pass membrane protein</topology>
    </subcellularLocation>
</comment>
<feature type="transmembrane region" description="Helical" evidence="5">
    <location>
        <begin position="220"/>
        <end position="242"/>
    </location>
</feature>
<keyword evidence="3 5" id="KW-1133">Transmembrane helix</keyword>
<name>A0ABS9WJ75_9ACTN</name>
<accession>A0ABS9WJ75</accession>
<protein>
    <submittedName>
        <fullName evidence="7">ABC transporter permease</fullName>
    </submittedName>
</protein>
<dbReference type="Pfam" id="PF12698">
    <property type="entry name" value="ABC2_membrane_3"/>
    <property type="match status" value="1"/>
</dbReference>
<evidence type="ECO:0000256" key="3">
    <source>
        <dbReference type="ARBA" id="ARBA00022989"/>
    </source>
</evidence>
<keyword evidence="2 5" id="KW-0812">Transmembrane</keyword>
<evidence type="ECO:0000256" key="4">
    <source>
        <dbReference type="ARBA" id="ARBA00023136"/>
    </source>
</evidence>
<dbReference type="RefSeq" id="WP_242166412.1">
    <property type="nucleotide sequence ID" value="NZ_JAJMLW010000004.1"/>
</dbReference>
<evidence type="ECO:0000259" key="6">
    <source>
        <dbReference type="Pfam" id="PF12698"/>
    </source>
</evidence>
<feature type="transmembrane region" description="Helical" evidence="5">
    <location>
        <begin position="136"/>
        <end position="161"/>
    </location>
</feature>
<feature type="transmembrane region" description="Helical" evidence="5">
    <location>
        <begin position="24"/>
        <end position="43"/>
    </location>
</feature>
<reference evidence="7" key="1">
    <citation type="submission" date="2021-11" db="EMBL/GenBank/DDBJ databases">
        <title>A Novel Adlercreutzia Species, isolated from a Allomyrina dichotoma larva feces.</title>
        <authorList>
            <person name="Suh M.K."/>
        </authorList>
    </citation>
    <scope>NUCLEOTIDE SEQUENCE</scope>
    <source>
        <strain evidence="7">JBNU-10</strain>
    </source>
</reference>